<organism evidence="2">
    <name type="scientific">bioreactor metagenome</name>
    <dbReference type="NCBI Taxonomy" id="1076179"/>
    <lineage>
        <taxon>unclassified sequences</taxon>
        <taxon>metagenomes</taxon>
        <taxon>ecological metagenomes</taxon>
    </lineage>
</organism>
<sequence>MVLPRPCFSCAKPFKNKLCKKCKIMASRIIYIINPYLNFLSLNTEQLATELKNKFLLGLLNLKIFKQIKNKISFFKNNYSAFSIITNILSFFVKAFQLTTSPSFVSKIADIDLGITALTDEELGLCFITLLVASVIIFSSVSIKVILSIYISYTIYIFFLVYKYTYYRLKNRYIYI</sequence>
<accession>A0A644UZM0</accession>
<gene>
    <name evidence="2" type="ORF">SDC9_30485</name>
</gene>
<comment type="caution">
    <text evidence="2">The sequence shown here is derived from an EMBL/GenBank/DDBJ whole genome shotgun (WGS) entry which is preliminary data.</text>
</comment>
<name>A0A644UZM0_9ZZZZ</name>
<dbReference type="EMBL" id="VSSQ01000191">
    <property type="protein sequence ID" value="MPL84520.1"/>
    <property type="molecule type" value="Genomic_DNA"/>
</dbReference>
<keyword evidence="1" id="KW-0472">Membrane</keyword>
<reference evidence="2" key="1">
    <citation type="submission" date="2019-08" db="EMBL/GenBank/DDBJ databases">
        <authorList>
            <person name="Kucharzyk K."/>
            <person name="Murdoch R.W."/>
            <person name="Higgins S."/>
            <person name="Loffler F."/>
        </authorList>
    </citation>
    <scope>NUCLEOTIDE SEQUENCE</scope>
</reference>
<proteinExistence type="predicted"/>
<dbReference type="AlphaFoldDB" id="A0A644UZM0"/>
<feature type="transmembrane region" description="Helical" evidence="1">
    <location>
        <begin position="123"/>
        <end position="141"/>
    </location>
</feature>
<protein>
    <submittedName>
        <fullName evidence="2">Uncharacterized protein</fullName>
    </submittedName>
</protein>
<evidence type="ECO:0000256" key="1">
    <source>
        <dbReference type="SAM" id="Phobius"/>
    </source>
</evidence>
<keyword evidence="1" id="KW-0812">Transmembrane</keyword>
<keyword evidence="1" id="KW-1133">Transmembrane helix</keyword>
<evidence type="ECO:0000313" key="2">
    <source>
        <dbReference type="EMBL" id="MPL84520.1"/>
    </source>
</evidence>
<feature type="transmembrane region" description="Helical" evidence="1">
    <location>
        <begin position="147"/>
        <end position="166"/>
    </location>
</feature>